<reference evidence="2 3" key="1">
    <citation type="submission" date="2018-06" db="EMBL/GenBank/DDBJ databases">
        <authorList>
            <consortium name="Pathogen Informatics"/>
            <person name="Doyle S."/>
        </authorList>
    </citation>
    <scope>NUCLEOTIDE SEQUENCE [LARGE SCALE GENOMIC DNA]</scope>
    <source>
        <strain evidence="2 3">NCTC13229</strain>
    </source>
</reference>
<dbReference type="Proteomes" id="UP000251211">
    <property type="component" value="Unassembled WGS sequence"/>
</dbReference>
<comment type="caution">
    <text evidence="2">The sequence shown here is derived from an EMBL/GenBank/DDBJ whole genome shotgun (WGS) entry which is preliminary data.</text>
</comment>
<dbReference type="GO" id="GO:0046464">
    <property type="term" value="P:acylglycerol catabolic process"/>
    <property type="evidence" value="ECO:0007669"/>
    <property type="project" value="TreeGrafter"/>
</dbReference>
<dbReference type="RefSeq" id="WP_218027708.1">
    <property type="nucleotide sequence ID" value="NZ_QTTP01000001.1"/>
</dbReference>
<dbReference type="PANTHER" id="PTHR43798">
    <property type="entry name" value="MONOACYLGLYCEROL LIPASE"/>
    <property type="match status" value="1"/>
</dbReference>
<name>A0AB38FDW5_RHOWR</name>
<dbReference type="AlphaFoldDB" id="A0AB38FDW5"/>
<dbReference type="Pfam" id="PF12697">
    <property type="entry name" value="Abhydrolase_6"/>
    <property type="match status" value="1"/>
</dbReference>
<feature type="domain" description="AB hydrolase-1" evidence="1">
    <location>
        <begin position="35"/>
        <end position="257"/>
    </location>
</feature>
<organism evidence="2 3">
    <name type="scientific">Rhodococcus wratislaviensis</name>
    <name type="common">Tsukamurella wratislaviensis</name>
    <dbReference type="NCBI Taxonomy" id="44752"/>
    <lineage>
        <taxon>Bacteria</taxon>
        <taxon>Bacillati</taxon>
        <taxon>Actinomycetota</taxon>
        <taxon>Actinomycetes</taxon>
        <taxon>Mycobacteriales</taxon>
        <taxon>Nocardiaceae</taxon>
        <taxon>Rhodococcus</taxon>
    </lineage>
</organism>
<dbReference type="EC" id="3.4.11.5" evidence="2"/>
<protein>
    <submittedName>
        <fullName evidence="2">Hydrolase</fullName>
        <ecNumber evidence="2">3.-.-.-</ecNumber>
        <ecNumber evidence="2">3.4.11.5</ecNumber>
    </submittedName>
</protein>
<dbReference type="GO" id="GO:0016020">
    <property type="term" value="C:membrane"/>
    <property type="evidence" value="ECO:0007669"/>
    <property type="project" value="TreeGrafter"/>
</dbReference>
<dbReference type="SUPFAM" id="SSF53474">
    <property type="entry name" value="alpha/beta-Hydrolases"/>
    <property type="match status" value="1"/>
</dbReference>
<keyword evidence="2" id="KW-0031">Aminopeptidase</keyword>
<proteinExistence type="predicted"/>
<dbReference type="PANTHER" id="PTHR43798:SF5">
    <property type="entry name" value="MONOACYLGLYCEROL LIPASE ABHD6"/>
    <property type="match status" value="1"/>
</dbReference>
<dbReference type="InterPro" id="IPR029058">
    <property type="entry name" value="AB_hydrolase_fold"/>
</dbReference>
<dbReference type="PRINTS" id="PR00111">
    <property type="entry name" value="ABHYDROLASE"/>
</dbReference>
<dbReference type="GO" id="GO:0047372">
    <property type="term" value="F:monoacylglycerol lipase activity"/>
    <property type="evidence" value="ECO:0007669"/>
    <property type="project" value="TreeGrafter"/>
</dbReference>
<keyword evidence="2" id="KW-0378">Hydrolase</keyword>
<dbReference type="InterPro" id="IPR000073">
    <property type="entry name" value="AB_hydrolase_1"/>
</dbReference>
<dbReference type="InterPro" id="IPR050266">
    <property type="entry name" value="AB_hydrolase_sf"/>
</dbReference>
<sequence length="292" mass="32405">MTELKRMNKFRLPLVIDGVQVEISAMFREGTGVPLVFLHGFGSTKEDYADVMQRAELTEHPILAYDAPGCGETDCADLSRISIPFLVATALRVLEELEIDHFHLIGHSMGGLTALILGDEHPDRIASFIDIEGNVAPEDCFLSRQIINHPNDDPEGFLAGFIDRAWNSRYFSSALYSASLRHKVRAAAVRGIFESMVELSDQGDLMNRFLAIPAPKMFMYGQQNASLSYLEHLATHGVEVAEIADSGHFPMYSNPPEMWSRISDFIRRTPEFVPPAPPLARSSASDLGSPLR</sequence>
<evidence type="ECO:0000259" key="1">
    <source>
        <dbReference type="Pfam" id="PF12697"/>
    </source>
</evidence>
<dbReference type="GO" id="GO:0004177">
    <property type="term" value="F:aminopeptidase activity"/>
    <property type="evidence" value="ECO:0007669"/>
    <property type="project" value="UniProtKB-KW"/>
</dbReference>
<keyword evidence="2" id="KW-0645">Protease</keyword>
<dbReference type="EMBL" id="UAUI01000011">
    <property type="protein sequence ID" value="SPZ39404.1"/>
    <property type="molecule type" value="Genomic_DNA"/>
</dbReference>
<gene>
    <name evidence="2" type="primary">pepIP</name>
    <name evidence="2" type="ORF">NCTC13229_02883</name>
</gene>
<evidence type="ECO:0000313" key="2">
    <source>
        <dbReference type="EMBL" id="SPZ39404.1"/>
    </source>
</evidence>
<dbReference type="Gene3D" id="3.40.50.1820">
    <property type="entry name" value="alpha/beta hydrolase"/>
    <property type="match status" value="1"/>
</dbReference>
<dbReference type="EC" id="3.-.-.-" evidence="2"/>
<evidence type="ECO:0000313" key="3">
    <source>
        <dbReference type="Proteomes" id="UP000251211"/>
    </source>
</evidence>
<accession>A0AB38FDW5</accession>